<comment type="caution">
    <text evidence="2">The sequence shown here is derived from an EMBL/GenBank/DDBJ whole genome shotgun (WGS) entry which is preliminary data.</text>
</comment>
<accession>A0ABP4WUK3</accession>
<keyword evidence="1" id="KW-0472">Membrane</keyword>
<keyword evidence="3" id="KW-1185">Reference proteome</keyword>
<name>A0ABP4WUK3_9ACTN</name>
<dbReference type="EMBL" id="BAAALS010000015">
    <property type="protein sequence ID" value="GAA1759872.1"/>
    <property type="molecule type" value="Genomic_DNA"/>
</dbReference>
<sequence length="116" mass="12987">MARRGECDRLRVMDERGEPDMATRVNGHADEHPVDGYADEDFVDDRAIDRDDLIFLVFALVAGALLALYHPPLGLITLWVFTVAAWVRRRHPVVRWALTFFAVVGLLGVLAVTVTS</sequence>
<evidence type="ECO:0000256" key="1">
    <source>
        <dbReference type="SAM" id="Phobius"/>
    </source>
</evidence>
<protein>
    <submittedName>
        <fullName evidence="2">Uncharacterized protein</fullName>
    </submittedName>
</protein>
<reference evidence="3" key="1">
    <citation type="journal article" date="2019" name="Int. J. Syst. Evol. Microbiol.">
        <title>The Global Catalogue of Microorganisms (GCM) 10K type strain sequencing project: providing services to taxonomists for standard genome sequencing and annotation.</title>
        <authorList>
            <consortium name="The Broad Institute Genomics Platform"/>
            <consortium name="The Broad Institute Genome Sequencing Center for Infectious Disease"/>
            <person name="Wu L."/>
            <person name="Ma J."/>
        </authorList>
    </citation>
    <scope>NUCLEOTIDE SEQUENCE [LARGE SCALE GENOMIC DNA]</scope>
    <source>
        <strain evidence="3">JCM 13249</strain>
    </source>
</reference>
<gene>
    <name evidence="2" type="ORF">GCM10009681_33880</name>
</gene>
<keyword evidence="1" id="KW-1133">Transmembrane helix</keyword>
<keyword evidence="1" id="KW-0812">Transmembrane</keyword>
<dbReference type="Proteomes" id="UP001500655">
    <property type="component" value="Unassembled WGS sequence"/>
</dbReference>
<organism evidence="2 3">
    <name type="scientific">Luedemannella helvata</name>
    <dbReference type="NCBI Taxonomy" id="349315"/>
    <lineage>
        <taxon>Bacteria</taxon>
        <taxon>Bacillati</taxon>
        <taxon>Actinomycetota</taxon>
        <taxon>Actinomycetes</taxon>
        <taxon>Micromonosporales</taxon>
        <taxon>Micromonosporaceae</taxon>
        <taxon>Luedemannella</taxon>
    </lineage>
</organism>
<evidence type="ECO:0000313" key="2">
    <source>
        <dbReference type="EMBL" id="GAA1759872.1"/>
    </source>
</evidence>
<evidence type="ECO:0000313" key="3">
    <source>
        <dbReference type="Proteomes" id="UP001500655"/>
    </source>
</evidence>
<proteinExistence type="predicted"/>
<feature type="transmembrane region" description="Helical" evidence="1">
    <location>
        <begin position="53"/>
        <end position="81"/>
    </location>
</feature>
<feature type="transmembrane region" description="Helical" evidence="1">
    <location>
        <begin position="93"/>
        <end position="114"/>
    </location>
</feature>